<protein>
    <recommendedName>
        <fullName evidence="2">eRF1/Pelota-like N-terminal domain-containing protein</fullName>
    </recommendedName>
</protein>
<feature type="compositionally biased region" description="Polar residues" evidence="1">
    <location>
        <begin position="206"/>
        <end position="225"/>
    </location>
</feature>
<comment type="caution">
    <text evidence="3">The sequence shown here is derived from an EMBL/GenBank/DDBJ whole genome shotgun (WGS) entry which is preliminary data.</text>
</comment>
<evidence type="ECO:0000256" key="1">
    <source>
        <dbReference type="SAM" id="MobiDB-lite"/>
    </source>
</evidence>
<dbReference type="Proteomes" id="UP000289738">
    <property type="component" value="Chromosome A03"/>
</dbReference>
<sequence>MYSATISTSSSIYQQPNLNNSPFSTYIYCCSYTISQILKGYGSKEIVQSTRDSMKQRSWCKKALRGVQVTPRDLLRARDNTLYIFSFTLIVHTHIIHQKKVPTFTRNCELSKEGRMKLKEKDLAVNQMGRVTIIPEESDDLWILYNIINPGDYVTADTSRKVHHQLNDGKNTTASRVRLSVHLKVTCRDFDKDSSTLRIQGHNLEPNVTSPSDPSTPSRWSATNPSSSTRRSGSTTSSRLSRNERTTKFVPTQNSQ</sequence>
<dbReference type="SUPFAM" id="SSF159065">
    <property type="entry name" value="Dom34/Pelota N-terminal domain-like"/>
    <property type="match status" value="1"/>
</dbReference>
<dbReference type="Pfam" id="PF26356">
    <property type="entry name" value="Pelota_N"/>
    <property type="match status" value="1"/>
</dbReference>
<dbReference type="GO" id="GO:0005737">
    <property type="term" value="C:cytoplasm"/>
    <property type="evidence" value="ECO:0007669"/>
    <property type="project" value="TreeGrafter"/>
</dbReference>
<dbReference type="AlphaFoldDB" id="A0A445E0D7"/>
<dbReference type="InterPro" id="IPR004405">
    <property type="entry name" value="TF_pelota"/>
</dbReference>
<evidence type="ECO:0000313" key="4">
    <source>
        <dbReference type="Proteomes" id="UP000289738"/>
    </source>
</evidence>
<dbReference type="InterPro" id="IPR058547">
    <property type="entry name" value="Pelota_N"/>
</dbReference>
<accession>A0A445E0D7</accession>
<dbReference type="SMART" id="SM01194">
    <property type="entry name" value="eRF1_1"/>
    <property type="match status" value="1"/>
</dbReference>
<dbReference type="GO" id="GO:0070966">
    <property type="term" value="P:nuclear-transcribed mRNA catabolic process, no-go decay"/>
    <property type="evidence" value="ECO:0007669"/>
    <property type="project" value="InterPro"/>
</dbReference>
<dbReference type="GO" id="GO:0032790">
    <property type="term" value="P:ribosome disassembly"/>
    <property type="evidence" value="ECO:0007669"/>
    <property type="project" value="TreeGrafter"/>
</dbReference>
<gene>
    <name evidence="3" type="ORF">Ahy_A03g015383</name>
</gene>
<dbReference type="GO" id="GO:0071025">
    <property type="term" value="P:RNA surveillance"/>
    <property type="evidence" value="ECO:0007669"/>
    <property type="project" value="InterPro"/>
</dbReference>
<dbReference type="PANTHER" id="PTHR10853:SF3">
    <property type="entry name" value="EUKARYOTIC RELEASE FACTOR 1 (ERF1) FAMILY PROTEIN"/>
    <property type="match status" value="1"/>
</dbReference>
<organism evidence="3 4">
    <name type="scientific">Arachis hypogaea</name>
    <name type="common">Peanut</name>
    <dbReference type="NCBI Taxonomy" id="3818"/>
    <lineage>
        <taxon>Eukaryota</taxon>
        <taxon>Viridiplantae</taxon>
        <taxon>Streptophyta</taxon>
        <taxon>Embryophyta</taxon>
        <taxon>Tracheophyta</taxon>
        <taxon>Spermatophyta</taxon>
        <taxon>Magnoliopsida</taxon>
        <taxon>eudicotyledons</taxon>
        <taxon>Gunneridae</taxon>
        <taxon>Pentapetalae</taxon>
        <taxon>rosids</taxon>
        <taxon>fabids</taxon>
        <taxon>Fabales</taxon>
        <taxon>Fabaceae</taxon>
        <taxon>Papilionoideae</taxon>
        <taxon>50 kb inversion clade</taxon>
        <taxon>dalbergioids sensu lato</taxon>
        <taxon>Dalbergieae</taxon>
        <taxon>Pterocarpus clade</taxon>
        <taxon>Arachis</taxon>
    </lineage>
</organism>
<feature type="region of interest" description="Disordered" evidence="1">
    <location>
        <begin position="201"/>
        <end position="256"/>
    </location>
</feature>
<dbReference type="Gene3D" id="2.30.30.870">
    <property type="entry name" value="Pelota, domain A"/>
    <property type="match status" value="1"/>
</dbReference>
<feature type="domain" description="eRF1/Pelota-like N-terminal" evidence="2">
    <location>
        <begin position="116"/>
        <end position="224"/>
    </location>
</feature>
<dbReference type="GO" id="GO:0070481">
    <property type="term" value="P:nuclear-transcribed mRNA catabolic process, non-stop decay"/>
    <property type="evidence" value="ECO:0007669"/>
    <property type="project" value="InterPro"/>
</dbReference>
<feature type="compositionally biased region" description="Low complexity" evidence="1">
    <location>
        <begin position="226"/>
        <end position="240"/>
    </location>
</feature>
<proteinExistence type="predicted"/>
<dbReference type="STRING" id="3818.A0A445E0D7"/>
<dbReference type="InterPro" id="IPR005140">
    <property type="entry name" value="eRF1_Pelota-like_N"/>
</dbReference>
<dbReference type="GO" id="GO:0070651">
    <property type="term" value="P:nonfunctional rRNA decay"/>
    <property type="evidence" value="ECO:0007669"/>
    <property type="project" value="TreeGrafter"/>
</dbReference>
<dbReference type="PANTHER" id="PTHR10853">
    <property type="entry name" value="PELOTA"/>
    <property type="match status" value="1"/>
</dbReference>
<evidence type="ECO:0000313" key="3">
    <source>
        <dbReference type="EMBL" id="RYR68887.1"/>
    </source>
</evidence>
<reference evidence="3 4" key="1">
    <citation type="submission" date="2019-01" db="EMBL/GenBank/DDBJ databases">
        <title>Sequencing of cultivated peanut Arachis hypogaea provides insights into genome evolution and oil improvement.</title>
        <authorList>
            <person name="Chen X."/>
        </authorList>
    </citation>
    <scope>NUCLEOTIDE SEQUENCE [LARGE SCALE GENOMIC DNA]</scope>
    <source>
        <strain evidence="4">cv. Fuhuasheng</strain>
        <tissue evidence="3">Leaves</tissue>
    </source>
</reference>
<dbReference type="InterPro" id="IPR038069">
    <property type="entry name" value="Pelota/DOM34_N"/>
</dbReference>
<keyword evidence="4" id="KW-1185">Reference proteome</keyword>
<dbReference type="EMBL" id="SDMP01000003">
    <property type="protein sequence ID" value="RYR68887.1"/>
    <property type="molecule type" value="Genomic_DNA"/>
</dbReference>
<evidence type="ECO:0000259" key="2">
    <source>
        <dbReference type="SMART" id="SM01194"/>
    </source>
</evidence>
<name>A0A445E0D7_ARAHY</name>